<comment type="caution">
    <text evidence="2">The sequence shown here is derived from an EMBL/GenBank/DDBJ whole genome shotgun (WGS) entry which is preliminary data.</text>
</comment>
<accession>A0A813IAK7</accession>
<dbReference type="EMBL" id="CAJNNW010005906">
    <property type="protein sequence ID" value="CAE8647839.1"/>
    <property type="molecule type" value="Genomic_DNA"/>
</dbReference>
<name>A0A813IAK7_POLGL</name>
<evidence type="ECO:0000313" key="3">
    <source>
        <dbReference type="Proteomes" id="UP000626109"/>
    </source>
</evidence>
<evidence type="ECO:0000313" key="2">
    <source>
        <dbReference type="EMBL" id="CAE8647839.1"/>
    </source>
</evidence>
<organism evidence="2 3">
    <name type="scientific">Polarella glacialis</name>
    <name type="common">Dinoflagellate</name>
    <dbReference type="NCBI Taxonomy" id="89957"/>
    <lineage>
        <taxon>Eukaryota</taxon>
        <taxon>Sar</taxon>
        <taxon>Alveolata</taxon>
        <taxon>Dinophyceae</taxon>
        <taxon>Suessiales</taxon>
        <taxon>Suessiaceae</taxon>
        <taxon>Polarella</taxon>
    </lineage>
</organism>
<reference evidence="2" key="1">
    <citation type="submission" date="2021-02" db="EMBL/GenBank/DDBJ databases">
        <authorList>
            <person name="Dougan E. K."/>
            <person name="Rhodes N."/>
            <person name="Thang M."/>
            <person name="Chan C."/>
        </authorList>
    </citation>
    <scope>NUCLEOTIDE SEQUENCE</scope>
</reference>
<gene>
    <name evidence="2" type="ORF">PGLA2088_LOCUS6028</name>
</gene>
<proteinExistence type="predicted"/>
<dbReference type="AlphaFoldDB" id="A0A813IAK7"/>
<feature type="region of interest" description="Disordered" evidence="1">
    <location>
        <begin position="1"/>
        <end position="30"/>
    </location>
</feature>
<evidence type="ECO:0000256" key="1">
    <source>
        <dbReference type="SAM" id="MobiDB-lite"/>
    </source>
</evidence>
<protein>
    <submittedName>
        <fullName evidence="2">Uncharacterized protein</fullName>
    </submittedName>
</protein>
<dbReference type="Proteomes" id="UP000626109">
    <property type="component" value="Unassembled WGS sequence"/>
</dbReference>
<sequence length="421" mass="46912">MDGTKLDGMSDSGDGVPTQQHQQQQVEGMPDGWDISTAPGWGMDGKKLHGMSDGGGGVAIDSWCLTREDFIFLRADVKKAIASGQIRPTEEDNFDVADDKIGPNMYTVCAQYVQPLTQKAGSMSWALMRNPEGLKCDLFITHGWIEGIFELIDKVVYSWPVGNKAAYCRVFSNPKNLDIESLIRIPRESPFAKSLESATHMLVVPNQSTSIYSRLWCVYEAYLAFSMDRVILTATAPIKRRVLRCLAWQCLFFVMGVMADRSLDELQSLYELPAMMLLGFLSKPVHMCKGPDNWWCPKFPLLLAINSFGMFVASGSLGRILAEAALESGAATERWLSWSLIFFAYFLLSEVDRVRAIQQIEEASCLSRGFTSVQNGYVEVIRHVFTSSGMSQRAARICCCRQLQVCDACPGNRVIRNVCPV</sequence>